<dbReference type="Gene3D" id="1.25.40.10">
    <property type="entry name" value="Tetratricopeptide repeat domain"/>
    <property type="match status" value="1"/>
</dbReference>
<reference evidence="3 4" key="1">
    <citation type="submission" date="2018-05" db="EMBL/GenBank/DDBJ databases">
        <title>Pararhodobacter marina sp. nov., isolated from deep-sea water of the Indian Ocean.</title>
        <authorList>
            <person name="Lai Q.Sr."/>
            <person name="Liu X."/>
            <person name="Shao Z."/>
        </authorList>
    </citation>
    <scope>NUCLEOTIDE SEQUENCE [LARGE SCALE GENOMIC DNA]</scope>
    <source>
        <strain evidence="3 4">CIC4N-9</strain>
    </source>
</reference>
<proteinExistence type="predicted"/>
<evidence type="ECO:0000256" key="2">
    <source>
        <dbReference type="SAM" id="SignalP"/>
    </source>
</evidence>
<protein>
    <recommendedName>
        <fullName evidence="5">Cellulose synthase</fullName>
    </recommendedName>
</protein>
<feature type="chain" id="PRO_5015606690" description="Cellulose synthase" evidence="2">
    <location>
        <begin position="22"/>
        <end position="479"/>
    </location>
</feature>
<evidence type="ECO:0000313" key="3">
    <source>
        <dbReference type="EMBL" id="PWE28754.1"/>
    </source>
</evidence>
<feature type="compositionally biased region" description="Low complexity" evidence="1">
    <location>
        <begin position="241"/>
        <end position="258"/>
    </location>
</feature>
<evidence type="ECO:0000313" key="4">
    <source>
        <dbReference type="Proteomes" id="UP000244940"/>
    </source>
</evidence>
<keyword evidence="4" id="KW-1185">Reference proteome</keyword>
<dbReference type="OrthoDB" id="7324591at2"/>
<feature type="signal peptide" evidence="2">
    <location>
        <begin position="1"/>
        <end position="21"/>
    </location>
</feature>
<accession>A0A2U2CAD2</accession>
<evidence type="ECO:0008006" key="5">
    <source>
        <dbReference type="Google" id="ProtNLM"/>
    </source>
</evidence>
<organism evidence="3 4">
    <name type="scientific">Pararhodobacter marinus</name>
    <dbReference type="NCBI Taxonomy" id="2184063"/>
    <lineage>
        <taxon>Bacteria</taxon>
        <taxon>Pseudomonadati</taxon>
        <taxon>Pseudomonadota</taxon>
        <taxon>Alphaproteobacteria</taxon>
        <taxon>Rhodobacterales</taxon>
        <taxon>Paracoccaceae</taxon>
        <taxon>Pararhodobacter</taxon>
    </lineage>
</organism>
<dbReference type="EMBL" id="QEYD01000006">
    <property type="protein sequence ID" value="PWE28754.1"/>
    <property type="molecule type" value="Genomic_DNA"/>
</dbReference>
<comment type="caution">
    <text evidence="3">The sequence shown here is derived from an EMBL/GenBank/DDBJ whole genome shotgun (WGS) entry which is preliminary data.</text>
</comment>
<dbReference type="SUPFAM" id="SSF48452">
    <property type="entry name" value="TPR-like"/>
    <property type="match status" value="1"/>
</dbReference>
<feature type="region of interest" description="Disordered" evidence="1">
    <location>
        <begin position="236"/>
        <end position="273"/>
    </location>
</feature>
<dbReference type="AlphaFoldDB" id="A0A2U2CAD2"/>
<dbReference type="InterPro" id="IPR011990">
    <property type="entry name" value="TPR-like_helical_dom_sf"/>
</dbReference>
<dbReference type="Proteomes" id="UP000244940">
    <property type="component" value="Unassembled WGS sequence"/>
</dbReference>
<gene>
    <name evidence="3" type="ORF">C4N9_12120</name>
</gene>
<sequence length="479" mass="51325">MAAGAATALALSLSCAGPAMAQNAPGAEDLRALIYYLDHNDQRAVQAEMRRLRAQFPQWTPPSDVADLRAVGQSTTASVDTQPIWARLERQDYAGARALIDAARARVPSWTPDAEMIRVMETGEQQQAFDAAYGARDLNAAIAAVRRVPALMRCDRINNAWRLAELYANADQNGNAVTTYRGVLGSCSRSADAVSTLEKANDVASWDEMQQLFAVARQTAPSNAAALDQLEERLRAGRGGSAARRSSTTASTSASAPAPTAPAPSAPAPSASAPVANAGIPVASLPLRGDGRASRVRSLKEQGNWGACLAESASPRSLDVLYERAWCAYNLDRTGEALAGFTAVAQRGGALGSDVPRDSRFGMMLAYLNLNMTEEAARLAASTNLTQSQRVEVETTILDQRGVRAYLQNDYGQAISYFNALETLSGSLRRDLAMLRGYSYLNNDQPQRALEEFTRLNNELSTDETRSAISSVRGIMSGL</sequence>
<name>A0A2U2CAD2_9RHOB</name>
<keyword evidence="2" id="KW-0732">Signal</keyword>
<evidence type="ECO:0000256" key="1">
    <source>
        <dbReference type="SAM" id="MobiDB-lite"/>
    </source>
</evidence>